<feature type="non-terminal residue" evidence="2">
    <location>
        <position position="413"/>
    </location>
</feature>
<evidence type="ECO:0000313" key="2">
    <source>
        <dbReference type="EMBL" id="TXE84389.1"/>
    </source>
</evidence>
<organism evidence="2 3">
    <name type="scientific">Campylobacter peloridis</name>
    <dbReference type="NCBI Taxonomy" id="488546"/>
    <lineage>
        <taxon>Bacteria</taxon>
        <taxon>Pseudomonadati</taxon>
        <taxon>Campylobacterota</taxon>
        <taxon>Epsilonproteobacteria</taxon>
        <taxon>Campylobacterales</taxon>
        <taxon>Campylobacteraceae</taxon>
        <taxon>Campylobacter</taxon>
    </lineage>
</organism>
<reference evidence="2 3" key="1">
    <citation type="submission" date="2019-07" db="EMBL/GenBank/DDBJ databases">
        <title>Rapid identification of Enteric Bacteria from Whole Genome Sequences (WGS) using Average Nucleotide Identity (ANI).</title>
        <authorList>
            <person name="Lane C."/>
        </authorList>
    </citation>
    <scope>NUCLEOTIDE SEQUENCE [LARGE SCALE GENOMIC DNA]</scope>
    <source>
        <strain evidence="2 3">2016D-0250</strain>
    </source>
</reference>
<feature type="transmembrane region" description="Helical" evidence="1">
    <location>
        <begin position="322"/>
        <end position="345"/>
    </location>
</feature>
<keyword evidence="1" id="KW-1133">Transmembrane helix</keyword>
<name>A0A5C7DXG5_9BACT</name>
<accession>A0A5C7DXG5</accession>
<protein>
    <recommendedName>
        <fullName evidence="4">Methyl-accepting chemotaxis protein</fullName>
    </recommendedName>
</protein>
<dbReference type="CDD" id="cd12087">
    <property type="entry name" value="TM_EGFR-like"/>
    <property type="match status" value="1"/>
</dbReference>
<dbReference type="RefSeq" id="WP_147574818.1">
    <property type="nucleotide sequence ID" value="NZ_VOWB01000015.1"/>
</dbReference>
<dbReference type="Proteomes" id="UP000321310">
    <property type="component" value="Unassembled WGS sequence"/>
</dbReference>
<sequence>MFSNLKIGTKIVAVVVAVIVLGIGVLSAIIAIQSSNTLHKEADKLLQASAFRYSNIVRGSTESVHATLLGAESAIDQIIAEQNTLDEARIKDVIEGALDANSWINYMYVHIIDISRFDHINPMLLTETNKFLMLLNDTDLKTKGGVKLVQADDRVLNQRSVKAALENKEEGVGRPQKFVINNEEILAYNIAIPITRNGKLVGVIGALAGLESLQAELTDPERSVFKDDQRLLLGADGLIAVSPATEFIGKNITDINPHPSAKLLVELQKNQTNTLFDFIPATTGNSNRAALVNFNLWDGSNDYWSIVTMAPVGSIQMPIQKLIFSIVIGSLIVLLAIALIVFVYINKAVSLRIVNLQNNLLQFFKFINHETKDTILSKDTKNNDELNIMAKAINENITKTKNALEQDTKAVEQ</sequence>
<dbReference type="EMBL" id="VOWB01000015">
    <property type="protein sequence ID" value="TXE84389.1"/>
    <property type="molecule type" value="Genomic_DNA"/>
</dbReference>
<comment type="caution">
    <text evidence="2">The sequence shown here is derived from an EMBL/GenBank/DDBJ whole genome shotgun (WGS) entry which is preliminary data.</text>
</comment>
<keyword evidence="1" id="KW-0812">Transmembrane</keyword>
<dbReference type="Gene3D" id="3.30.450.20">
    <property type="entry name" value="PAS domain"/>
    <property type="match status" value="1"/>
</dbReference>
<keyword evidence="1" id="KW-0472">Membrane</keyword>
<evidence type="ECO:0008006" key="4">
    <source>
        <dbReference type="Google" id="ProtNLM"/>
    </source>
</evidence>
<gene>
    <name evidence="2" type="ORF">FPD46_00705</name>
</gene>
<dbReference type="AlphaFoldDB" id="A0A5C7DXG5"/>
<feature type="transmembrane region" description="Helical" evidence="1">
    <location>
        <begin position="12"/>
        <end position="32"/>
    </location>
</feature>
<evidence type="ECO:0000256" key="1">
    <source>
        <dbReference type="SAM" id="Phobius"/>
    </source>
</evidence>
<evidence type="ECO:0000313" key="3">
    <source>
        <dbReference type="Proteomes" id="UP000321310"/>
    </source>
</evidence>
<proteinExistence type="predicted"/>